<organism evidence="2 3">
    <name type="scientific">Adhaeribacter radiodurans</name>
    <dbReference type="NCBI Taxonomy" id="2745197"/>
    <lineage>
        <taxon>Bacteria</taxon>
        <taxon>Pseudomonadati</taxon>
        <taxon>Bacteroidota</taxon>
        <taxon>Cytophagia</taxon>
        <taxon>Cytophagales</taxon>
        <taxon>Hymenobacteraceae</taxon>
        <taxon>Adhaeribacter</taxon>
    </lineage>
</organism>
<dbReference type="InterPro" id="IPR027463">
    <property type="entry name" value="AcrB_DN_DC_subdom"/>
</dbReference>
<dbReference type="Proteomes" id="UP000514509">
    <property type="component" value="Plasmid unnamed"/>
</dbReference>
<dbReference type="KEGG" id="add:HUW48_00210"/>
<dbReference type="PANTHER" id="PTHR32063:SF19">
    <property type="entry name" value="CATION EFFLUX SYSTEM PROTEIN CUSA"/>
    <property type="match status" value="1"/>
</dbReference>
<reference evidence="2 3" key="1">
    <citation type="submission" date="2020-08" db="EMBL/GenBank/DDBJ databases">
        <title>Adhaeribacter dokdonensis sp. nov., isolated from the rhizosphere of Elymus tsukushiensis, a plant native to the Dokdo Islands, Republic of Korea.</title>
        <authorList>
            <person name="Ghim S.Y."/>
        </authorList>
    </citation>
    <scope>NUCLEOTIDE SEQUENCE [LARGE SCALE GENOMIC DNA]</scope>
    <source>
        <strain evidence="2 3">KUDC8001</strain>
        <plasmid evidence="2 3">unnamed</plasmid>
    </source>
</reference>
<protein>
    <submittedName>
        <fullName evidence="2">Efflux RND transporter permease subunit</fullName>
    </submittedName>
</protein>
<sequence length="425" mass="46952">MIGKLISFSLRNRMIVLLIAAGLFGWGIYSVSTNKVDAIPDLSENQVIVFTEWMGRSPQIIEDQITYPLVTNLQGMPQVNYVRGVSMFGMSFIYIIFEDKTDIYWARERVLERLNYANRLLPEGAVPTLGPDGTGVGHILWYTLDAPDMDLGEQRAIQDWYVKFALQNVAGVSEIASFGGFQKQYQVTLDPNKLTYFNLSVPEVMAAVRANNNESGGRKFEMSDIGYIIKTTGYLKSTEEIENIPITTQNTIPIRVSDIATVQMTGESRLGIFDLNGEGEAVGGIVVMRYGENAAQVIANVKAKMEEVSVGLPKGVKFNIVYDRSGLINESVNSVKATLIEEMVVASVIVFIFLFHWRSALIIIIQLPLSVAIGFILLNAFGISSNIMSLTGIALSIGVIVDDAIVMVENAYRHLAEAQMKENHG</sequence>
<dbReference type="SUPFAM" id="SSF82714">
    <property type="entry name" value="Multidrug efflux transporter AcrB TolC docking domain, DN and DC subdomains"/>
    <property type="match status" value="1"/>
</dbReference>
<dbReference type="PANTHER" id="PTHR32063">
    <property type="match status" value="1"/>
</dbReference>
<dbReference type="Gene3D" id="3.30.70.1320">
    <property type="entry name" value="Multidrug efflux transporter AcrB pore domain like"/>
    <property type="match status" value="1"/>
</dbReference>
<evidence type="ECO:0000313" key="3">
    <source>
        <dbReference type="Proteomes" id="UP000514509"/>
    </source>
</evidence>
<gene>
    <name evidence="2" type="ORF">HUW48_00210</name>
</gene>
<geneLocation type="plasmid" evidence="2 3">
    <name>unnamed</name>
</geneLocation>
<proteinExistence type="predicted"/>
<dbReference type="SUPFAM" id="SSF82866">
    <property type="entry name" value="Multidrug efflux transporter AcrB transmembrane domain"/>
    <property type="match status" value="1"/>
</dbReference>
<evidence type="ECO:0000256" key="1">
    <source>
        <dbReference type="SAM" id="Phobius"/>
    </source>
</evidence>
<dbReference type="GO" id="GO:0042910">
    <property type="term" value="F:xenobiotic transmembrane transporter activity"/>
    <property type="evidence" value="ECO:0007669"/>
    <property type="project" value="TreeGrafter"/>
</dbReference>
<keyword evidence="3" id="KW-1185">Reference proteome</keyword>
<keyword evidence="1" id="KW-0812">Transmembrane</keyword>
<keyword evidence="1" id="KW-1133">Transmembrane helix</keyword>
<dbReference type="AlphaFoldDB" id="A0A7L7L167"/>
<name>A0A7L7L167_9BACT</name>
<dbReference type="InterPro" id="IPR001036">
    <property type="entry name" value="Acrflvin-R"/>
</dbReference>
<accession>A0A7L7L167</accession>
<dbReference type="RefSeq" id="WP_182411471.1">
    <property type="nucleotide sequence ID" value="NZ_CP055152.1"/>
</dbReference>
<dbReference type="Gene3D" id="1.20.1640.10">
    <property type="entry name" value="Multidrug efflux transporter AcrB transmembrane domain"/>
    <property type="match status" value="1"/>
</dbReference>
<dbReference type="PRINTS" id="PR00702">
    <property type="entry name" value="ACRIFLAVINRP"/>
</dbReference>
<dbReference type="SUPFAM" id="SSF82693">
    <property type="entry name" value="Multidrug efflux transporter AcrB pore domain, PN1, PN2, PC1 and PC2 subdomains"/>
    <property type="match status" value="2"/>
</dbReference>
<evidence type="ECO:0000313" key="2">
    <source>
        <dbReference type="EMBL" id="QMU26530.1"/>
    </source>
</evidence>
<dbReference type="Gene3D" id="3.30.2090.10">
    <property type="entry name" value="Multidrug efflux transporter AcrB TolC docking domain, DN and DC subdomains"/>
    <property type="match status" value="1"/>
</dbReference>
<dbReference type="Gene3D" id="3.30.70.1430">
    <property type="entry name" value="Multidrug efflux transporter AcrB pore domain"/>
    <property type="match status" value="1"/>
</dbReference>
<dbReference type="GO" id="GO:0005886">
    <property type="term" value="C:plasma membrane"/>
    <property type="evidence" value="ECO:0007669"/>
    <property type="project" value="TreeGrafter"/>
</dbReference>
<dbReference type="Pfam" id="PF00873">
    <property type="entry name" value="ACR_tran"/>
    <property type="match status" value="1"/>
</dbReference>
<feature type="transmembrane region" description="Helical" evidence="1">
    <location>
        <begin position="337"/>
        <end position="355"/>
    </location>
</feature>
<keyword evidence="2" id="KW-0614">Plasmid</keyword>
<dbReference type="EMBL" id="CP055152">
    <property type="protein sequence ID" value="QMU26530.1"/>
    <property type="molecule type" value="Genomic_DNA"/>
</dbReference>
<keyword evidence="1" id="KW-0472">Membrane</keyword>